<feature type="domain" description="N-acetyltransferase" evidence="1">
    <location>
        <begin position="4"/>
        <end position="146"/>
    </location>
</feature>
<dbReference type="InterPro" id="IPR000182">
    <property type="entry name" value="GNAT_dom"/>
</dbReference>
<dbReference type="Proteomes" id="UP000501747">
    <property type="component" value="Chromosome"/>
</dbReference>
<dbReference type="RefSeq" id="WP_166035782.1">
    <property type="nucleotide sequence ID" value="NZ_CP049887.1"/>
</dbReference>
<proteinExistence type="predicted"/>
<keyword evidence="2" id="KW-0808">Transferase</keyword>
<evidence type="ECO:0000313" key="2">
    <source>
        <dbReference type="EMBL" id="QIL49495.1"/>
    </source>
</evidence>
<dbReference type="PROSITE" id="PS51186">
    <property type="entry name" value="GNAT"/>
    <property type="match status" value="1"/>
</dbReference>
<organism evidence="2 3">
    <name type="scientific">Vagococcus hydrophili</name>
    <dbReference type="NCBI Taxonomy" id="2714947"/>
    <lineage>
        <taxon>Bacteria</taxon>
        <taxon>Bacillati</taxon>
        <taxon>Bacillota</taxon>
        <taxon>Bacilli</taxon>
        <taxon>Lactobacillales</taxon>
        <taxon>Enterococcaceae</taxon>
        <taxon>Vagococcus</taxon>
    </lineage>
</organism>
<accession>A0A6G8AX16</accession>
<dbReference type="CDD" id="cd04301">
    <property type="entry name" value="NAT_SF"/>
    <property type="match status" value="1"/>
</dbReference>
<dbReference type="Gene3D" id="3.40.630.30">
    <property type="match status" value="1"/>
</dbReference>
<name>A0A6G8AX16_9ENTE</name>
<dbReference type="AlphaFoldDB" id="A0A6G8AX16"/>
<dbReference type="GO" id="GO:0016747">
    <property type="term" value="F:acyltransferase activity, transferring groups other than amino-acyl groups"/>
    <property type="evidence" value="ECO:0007669"/>
    <property type="project" value="InterPro"/>
</dbReference>
<protein>
    <submittedName>
        <fullName evidence="2">GNAT family N-acetyltransferase</fullName>
    </submittedName>
</protein>
<sequence>MNKIIIKNSYELSKTDKEELFSFLDKAFEGEFSRDDLSHALGGIHLMIKEDEKIIAHVSVVQRSMVVGKKAHYVGYVEAMAVSSKYQRQGIGQLMMEEVESIIKGTFDFGALCASEMGLPLYQKMGWIKWEGNIKEFSLSGIKESNEEILVFNTNEQISLKEDFICDLREGDCW</sequence>
<dbReference type="InterPro" id="IPR016181">
    <property type="entry name" value="Acyl_CoA_acyltransferase"/>
</dbReference>
<evidence type="ECO:0000313" key="3">
    <source>
        <dbReference type="Proteomes" id="UP000501747"/>
    </source>
</evidence>
<dbReference type="Pfam" id="PF00583">
    <property type="entry name" value="Acetyltransf_1"/>
    <property type="match status" value="1"/>
</dbReference>
<keyword evidence="3" id="KW-1185">Reference proteome</keyword>
<dbReference type="EMBL" id="CP049887">
    <property type="protein sequence ID" value="QIL49495.1"/>
    <property type="molecule type" value="Genomic_DNA"/>
</dbReference>
<evidence type="ECO:0000259" key="1">
    <source>
        <dbReference type="PROSITE" id="PS51186"/>
    </source>
</evidence>
<gene>
    <name evidence="2" type="ORF">G7082_13800</name>
</gene>
<reference evidence="2 3" key="1">
    <citation type="submission" date="2020-03" db="EMBL/GenBank/DDBJ databases">
        <title>Vagococcus sp. nov., isolated from beetles.</title>
        <authorList>
            <person name="Hyun D.-W."/>
            <person name="Bae J.-W."/>
        </authorList>
    </citation>
    <scope>NUCLEOTIDE SEQUENCE [LARGE SCALE GENOMIC DNA]</scope>
    <source>
        <strain evidence="2 3">HDW17B</strain>
    </source>
</reference>
<dbReference type="SUPFAM" id="SSF55729">
    <property type="entry name" value="Acyl-CoA N-acyltransferases (Nat)"/>
    <property type="match status" value="1"/>
</dbReference>
<dbReference type="KEGG" id="vhy:G7082_13800"/>